<dbReference type="SFLD" id="SFLDS00019">
    <property type="entry name" value="Glutathione_Transferase_(cytos"/>
    <property type="match status" value="1"/>
</dbReference>
<dbReference type="Pfam" id="PF13410">
    <property type="entry name" value="GST_C_2"/>
    <property type="match status" value="1"/>
</dbReference>
<comment type="similarity">
    <text evidence="1">Belongs to the GST superfamily.</text>
</comment>
<reference evidence="4 5" key="1">
    <citation type="journal article" date="2024" name="Nat. Commun.">
        <title>Phylogenomics reveals the evolutionary origins of lichenization in chlorophyte algae.</title>
        <authorList>
            <person name="Puginier C."/>
            <person name="Libourel C."/>
            <person name="Otte J."/>
            <person name="Skaloud P."/>
            <person name="Haon M."/>
            <person name="Grisel S."/>
            <person name="Petersen M."/>
            <person name="Berrin J.G."/>
            <person name="Delaux P.M."/>
            <person name="Dal Grande F."/>
            <person name="Keller J."/>
        </authorList>
    </citation>
    <scope>NUCLEOTIDE SEQUENCE [LARGE SCALE GENOMIC DNA]</scope>
    <source>
        <strain evidence="4 5">SAG 2036</strain>
    </source>
</reference>
<dbReference type="PANTHER" id="PTHR44051">
    <property type="entry name" value="GLUTATHIONE S-TRANSFERASE-RELATED"/>
    <property type="match status" value="1"/>
</dbReference>
<comment type="caution">
    <text evidence="4">The sequence shown here is derived from an EMBL/GenBank/DDBJ whole genome shotgun (WGS) entry which is preliminary data.</text>
</comment>
<dbReference type="Gene3D" id="1.20.1050.10">
    <property type="match status" value="1"/>
</dbReference>
<dbReference type="CDD" id="cd00299">
    <property type="entry name" value="GST_C_family"/>
    <property type="match status" value="1"/>
</dbReference>
<dbReference type="Pfam" id="PF13417">
    <property type="entry name" value="GST_N_3"/>
    <property type="match status" value="1"/>
</dbReference>
<evidence type="ECO:0000259" key="3">
    <source>
        <dbReference type="PROSITE" id="PS50405"/>
    </source>
</evidence>
<dbReference type="SUPFAM" id="SSF47616">
    <property type="entry name" value="GST C-terminal domain-like"/>
    <property type="match status" value="1"/>
</dbReference>
<evidence type="ECO:0000256" key="1">
    <source>
        <dbReference type="ARBA" id="ARBA00007409"/>
    </source>
</evidence>
<evidence type="ECO:0000259" key="2">
    <source>
        <dbReference type="PROSITE" id="PS50404"/>
    </source>
</evidence>
<dbReference type="PROSITE" id="PS50404">
    <property type="entry name" value="GST_NTER"/>
    <property type="match status" value="1"/>
</dbReference>
<dbReference type="PROSITE" id="PS50405">
    <property type="entry name" value="GST_CTER"/>
    <property type="match status" value="1"/>
</dbReference>
<dbReference type="InterPro" id="IPR036282">
    <property type="entry name" value="Glutathione-S-Trfase_C_sf"/>
</dbReference>
<sequence length="318" mass="34734">MSAGPLSLSCAERHIARVSTEPSFSLSCSAQLSRQVVRLSPVPGTSAPQARALRVSRRMRKAPVCESGNGAAFVPKKPTLVDIPVSYNGAKCRYIIYSAGLEDKIDTISPADLGGLKSPEYLALNPQGKMPALILPAQSGGKPQCIAESEVVLQYLIEKFCPEHGMGKLSSEQRAIVRQAARVIDVYTTPIQAASYRQMDPEVRATNIKELARQLDILETYVEGPFVLGNDISCADIAILPTLIWMNFIMPRFFGWKSIFSGRPKLQSLFEAMQKEPAGAKINGELEAALSGWEEKGRWKDVGITDQVANTSFEWACS</sequence>
<dbReference type="SUPFAM" id="SSF52833">
    <property type="entry name" value="Thioredoxin-like"/>
    <property type="match status" value="1"/>
</dbReference>
<protein>
    <recommendedName>
        <fullName evidence="6">Glutathione S-transferase</fullName>
    </recommendedName>
</protein>
<feature type="domain" description="GST N-terminal" evidence="2">
    <location>
        <begin position="76"/>
        <end position="164"/>
    </location>
</feature>
<dbReference type="Proteomes" id="UP001465755">
    <property type="component" value="Unassembled WGS sequence"/>
</dbReference>
<dbReference type="PANTHER" id="PTHR44051:SF8">
    <property type="entry name" value="GLUTATHIONE S-TRANSFERASE GSTA"/>
    <property type="match status" value="1"/>
</dbReference>
<accession>A0AAW1P837</accession>
<proteinExistence type="inferred from homology"/>
<gene>
    <name evidence="4" type="ORF">WJX73_004301</name>
</gene>
<dbReference type="InterPro" id="IPR004045">
    <property type="entry name" value="Glutathione_S-Trfase_N"/>
</dbReference>
<dbReference type="Gene3D" id="3.40.30.10">
    <property type="entry name" value="Glutaredoxin"/>
    <property type="match status" value="1"/>
</dbReference>
<dbReference type="InterPro" id="IPR010987">
    <property type="entry name" value="Glutathione-S-Trfase_C-like"/>
</dbReference>
<dbReference type="EMBL" id="JALJOQ010000041">
    <property type="protein sequence ID" value="KAK9805824.1"/>
    <property type="molecule type" value="Genomic_DNA"/>
</dbReference>
<keyword evidence="5" id="KW-1185">Reference proteome</keyword>
<dbReference type="InterPro" id="IPR036249">
    <property type="entry name" value="Thioredoxin-like_sf"/>
</dbReference>
<name>A0AAW1P837_9CHLO</name>
<dbReference type="AlphaFoldDB" id="A0AAW1P837"/>
<evidence type="ECO:0000313" key="5">
    <source>
        <dbReference type="Proteomes" id="UP001465755"/>
    </source>
</evidence>
<evidence type="ECO:0008006" key="6">
    <source>
        <dbReference type="Google" id="ProtNLM"/>
    </source>
</evidence>
<feature type="domain" description="GST C-terminal" evidence="3">
    <location>
        <begin position="170"/>
        <end position="304"/>
    </location>
</feature>
<dbReference type="InterPro" id="IPR040079">
    <property type="entry name" value="Glutathione_S-Trfase"/>
</dbReference>
<evidence type="ECO:0000313" key="4">
    <source>
        <dbReference type="EMBL" id="KAK9805824.1"/>
    </source>
</evidence>
<organism evidence="4 5">
    <name type="scientific">Symbiochloris irregularis</name>
    <dbReference type="NCBI Taxonomy" id="706552"/>
    <lineage>
        <taxon>Eukaryota</taxon>
        <taxon>Viridiplantae</taxon>
        <taxon>Chlorophyta</taxon>
        <taxon>core chlorophytes</taxon>
        <taxon>Trebouxiophyceae</taxon>
        <taxon>Trebouxiales</taxon>
        <taxon>Trebouxiaceae</taxon>
        <taxon>Symbiochloris</taxon>
    </lineage>
</organism>